<dbReference type="RefSeq" id="WP_120017001.1">
    <property type="nucleotide sequence ID" value="NZ_QZWZ01000023.1"/>
</dbReference>
<evidence type="ECO:0000259" key="3">
    <source>
        <dbReference type="PROSITE" id="PS51755"/>
    </source>
</evidence>
<dbReference type="PROSITE" id="PS51755">
    <property type="entry name" value="OMPR_PHOB"/>
    <property type="match status" value="1"/>
</dbReference>
<dbReference type="InterPro" id="IPR011990">
    <property type="entry name" value="TPR-like_helical_dom_sf"/>
</dbReference>
<dbReference type="GO" id="GO:0006355">
    <property type="term" value="P:regulation of DNA-templated transcription"/>
    <property type="evidence" value="ECO:0007669"/>
    <property type="project" value="InterPro"/>
</dbReference>
<evidence type="ECO:0000256" key="2">
    <source>
        <dbReference type="PROSITE-ProRule" id="PRU01091"/>
    </source>
</evidence>
<dbReference type="PANTHER" id="PTHR12558">
    <property type="entry name" value="CELL DIVISION CYCLE 16,23,27"/>
    <property type="match status" value="1"/>
</dbReference>
<dbReference type="InterPro" id="IPR036388">
    <property type="entry name" value="WH-like_DNA-bd_sf"/>
</dbReference>
<organism evidence="4 5">
    <name type="scientific">Mesorhizobium waimense</name>
    <dbReference type="NCBI Taxonomy" id="1300307"/>
    <lineage>
        <taxon>Bacteria</taxon>
        <taxon>Pseudomonadati</taxon>
        <taxon>Pseudomonadota</taxon>
        <taxon>Alphaproteobacteria</taxon>
        <taxon>Hyphomicrobiales</taxon>
        <taxon>Phyllobacteriaceae</taxon>
        <taxon>Mesorhizobium</taxon>
    </lineage>
</organism>
<dbReference type="Proteomes" id="UP000272706">
    <property type="component" value="Unassembled WGS sequence"/>
</dbReference>
<evidence type="ECO:0000256" key="1">
    <source>
        <dbReference type="ARBA" id="ARBA00023125"/>
    </source>
</evidence>
<dbReference type="GO" id="GO:0000160">
    <property type="term" value="P:phosphorelay signal transduction system"/>
    <property type="evidence" value="ECO:0007669"/>
    <property type="project" value="InterPro"/>
</dbReference>
<dbReference type="Gene3D" id="3.40.50.10070">
    <property type="entry name" value="TolB, N-terminal domain"/>
    <property type="match status" value="1"/>
</dbReference>
<dbReference type="SUPFAM" id="SSF48452">
    <property type="entry name" value="TPR-like"/>
    <property type="match status" value="1"/>
</dbReference>
<dbReference type="Pfam" id="PF00486">
    <property type="entry name" value="Trans_reg_C"/>
    <property type="match status" value="1"/>
</dbReference>
<dbReference type="InterPro" id="IPR016032">
    <property type="entry name" value="Sig_transdc_resp-reg_C-effctor"/>
</dbReference>
<proteinExistence type="predicted"/>
<feature type="domain" description="OmpR/PhoB-type" evidence="3">
    <location>
        <begin position="7"/>
        <end position="100"/>
    </location>
</feature>
<comment type="caution">
    <text evidence="4">The sequence shown here is derived from an EMBL/GenBank/DDBJ whole genome shotgun (WGS) entry which is preliminary data.</text>
</comment>
<dbReference type="Gene3D" id="1.10.10.10">
    <property type="entry name" value="Winged helix-like DNA-binding domain superfamily/Winged helix DNA-binding domain"/>
    <property type="match status" value="1"/>
</dbReference>
<keyword evidence="5" id="KW-1185">Reference proteome</keyword>
<dbReference type="PANTHER" id="PTHR12558:SF33">
    <property type="entry name" value="BLL7664 PROTEIN"/>
    <property type="match status" value="1"/>
</dbReference>
<dbReference type="InterPro" id="IPR001867">
    <property type="entry name" value="OmpR/PhoB-type_DNA-bd"/>
</dbReference>
<dbReference type="EMBL" id="QZWZ01000023">
    <property type="protein sequence ID" value="RJT33336.1"/>
    <property type="molecule type" value="Genomic_DNA"/>
</dbReference>
<accession>A0A3A5KQ96</accession>
<protein>
    <submittedName>
        <fullName evidence="4">Adenylate cyclase</fullName>
    </submittedName>
</protein>
<dbReference type="SMART" id="SM00862">
    <property type="entry name" value="Trans_reg_C"/>
    <property type="match status" value="1"/>
</dbReference>
<dbReference type="GO" id="GO:0003677">
    <property type="term" value="F:DNA binding"/>
    <property type="evidence" value="ECO:0007669"/>
    <property type="project" value="UniProtKB-UniRule"/>
</dbReference>
<reference evidence="4 5" key="1">
    <citation type="submission" date="2018-09" db="EMBL/GenBank/DDBJ databases">
        <title>Mesorhizobium carmichaelinearum sp. nov. isolated from Carmichaelinea spp. root nodules in New Zealand.</title>
        <authorList>
            <person name="De Meyer S.E."/>
        </authorList>
    </citation>
    <scope>NUCLEOTIDE SEQUENCE [LARGE SCALE GENOMIC DNA]</scope>
    <source>
        <strain evidence="4 5">ICMP19557</strain>
    </source>
</reference>
<dbReference type="Gene3D" id="1.25.40.10">
    <property type="entry name" value="Tetratricopeptide repeat domain"/>
    <property type="match status" value="1"/>
</dbReference>
<sequence length="513" mass="56061">MEIATVDQVFHFGGYTLDLGKGTLRHADGPAFLRPKAYALLTLLARYMGRVVPKSEIMDAVWPGVFVTEDSLTQSIREIRKVLGDHLVRTVSKRGYMLAAEVEPAPEIGSQPIVAVLRFRNESGNSADDPIVDGFAEDIINGLARFGTVTVLARNSSFSFASFARSEWPQIRSRIGADYLVEGSVRRQGDQILAAVNLVDAANASQLWGDRYQAADSGFFAVQQDIVEEIVGRLARRVTNAGLQQASRKPVTSLAAYELVLRGVALVRDPAQTDIEGARAFFEAAVAKDPAYGLAHIYVGLTCALKGEFEESSHADLVEAREHVARGLALSPDQATGHRIQSLVRLYMREHDAAEHHLRTALELNPCDADCIEQMGLVLTMRGRPFEALGWLARSIRIDPMIPHWYQFDRSLALYMMGDYKPAAEALELATRPTPWIRTRLAACYAQLGAMDEARRQAALINEGDPGFSPIDYATKAMPFESPADAAHLADGIRLALGAQAAPEAGQSTTTTI</sequence>
<evidence type="ECO:0000313" key="5">
    <source>
        <dbReference type="Proteomes" id="UP000272706"/>
    </source>
</evidence>
<keyword evidence="1 2" id="KW-0238">DNA-binding</keyword>
<feature type="DNA-binding region" description="OmpR/PhoB-type" evidence="2">
    <location>
        <begin position="7"/>
        <end position="100"/>
    </location>
</feature>
<name>A0A3A5KQ96_9HYPH</name>
<dbReference type="AlphaFoldDB" id="A0A3A5KQ96"/>
<dbReference type="SUPFAM" id="SSF46894">
    <property type="entry name" value="C-terminal effector domain of the bipartite response regulators"/>
    <property type="match status" value="1"/>
</dbReference>
<dbReference type="SUPFAM" id="SSF52964">
    <property type="entry name" value="TolB, N-terminal domain"/>
    <property type="match status" value="1"/>
</dbReference>
<dbReference type="OrthoDB" id="54411at2"/>
<evidence type="ECO:0000313" key="4">
    <source>
        <dbReference type="EMBL" id="RJT33336.1"/>
    </source>
</evidence>
<dbReference type="CDD" id="cd00383">
    <property type="entry name" value="trans_reg_C"/>
    <property type="match status" value="1"/>
</dbReference>
<gene>
    <name evidence="4" type="ORF">D3227_25330</name>
</gene>